<name>A0ACC0CJ38_9PEZI</name>
<keyword evidence="2" id="KW-1185">Reference proteome</keyword>
<accession>A0ACC0CJ38</accession>
<gene>
    <name evidence="1" type="ORF">F4821DRAFT_63516</name>
</gene>
<proteinExistence type="predicted"/>
<comment type="caution">
    <text evidence="1">The sequence shown here is derived from an EMBL/GenBank/DDBJ whole genome shotgun (WGS) entry which is preliminary data.</text>
</comment>
<sequence>MVSSSIGQFQHAHLVRNGDVEGGQAKLPIDKELLLSVRKAINELLNPEEAHNPEQRPEAIDSEFSDSLRRILCTVQNMLDPADAERVDSATTQEDIQMLKSFLKLKKVQETTDAKQVKEFLLQHLNQRAATNSRPQHLITRLLEGTIKKLTQYIKVPSEHIIENPDQRISYAFRDRQIIPCAAQQDPVYAYPHAEQYILPAHRDRFPGVVNIFKRAVEGNTKLSRSRDWVEKISYNLMMCGTDMLSAKASIVVFCPSGNDLMLSHFRQTLNQKHVLDQYAHGHTKVAYELHVWGEAFKYTGGTMEAVDIYFDKNSSLCGSPVTDISGSIRLSTIACILEIKSEYFALTSAHPLGSNGESTSNTESTIDDSSGLSVIVANAPLSPPEPNTDVNSKLLLPNFDYTHRISHCPVVRPPRDSNWIRTQPNLDWSLVKLRNVESLESNSFQVSVPQQARRTRHISHLPTARPSEQRHVCIILSEDAESKGVISSVPTYISNSSGYNGLCEVWTVLLTHGRKLEIGDSGSLVVDQETNEAYGHVIAVDPMGRLFVIPLIHTLNQIRDVFQTKDVELFSRDRAVQTEGWQLGWWVGMVDSIRWHRFDTPDRVTADRATTDHVASGQVYHGPRHGECTVIVRGKCIEQTVGGPQKPDAQSTQAGHDHKIGH</sequence>
<evidence type="ECO:0000313" key="2">
    <source>
        <dbReference type="Proteomes" id="UP001497680"/>
    </source>
</evidence>
<dbReference type="EMBL" id="MU394450">
    <property type="protein sequence ID" value="KAI6080366.1"/>
    <property type="molecule type" value="Genomic_DNA"/>
</dbReference>
<organism evidence="1 2">
    <name type="scientific">Hypoxylon rubiginosum</name>
    <dbReference type="NCBI Taxonomy" id="110542"/>
    <lineage>
        <taxon>Eukaryota</taxon>
        <taxon>Fungi</taxon>
        <taxon>Dikarya</taxon>
        <taxon>Ascomycota</taxon>
        <taxon>Pezizomycotina</taxon>
        <taxon>Sordariomycetes</taxon>
        <taxon>Xylariomycetidae</taxon>
        <taxon>Xylariales</taxon>
        <taxon>Hypoxylaceae</taxon>
        <taxon>Hypoxylon</taxon>
    </lineage>
</organism>
<dbReference type="Proteomes" id="UP001497680">
    <property type="component" value="Unassembled WGS sequence"/>
</dbReference>
<reference evidence="1 2" key="1">
    <citation type="journal article" date="2022" name="New Phytol.">
        <title>Ecological generalism drives hyperdiversity of secondary metabolite gene clusters in xylarialean endophytes.</title>
        <authorList>
            <person name="Franco M.E.E."/>
            <person name="Wisecaver J.H."/>
            <person name="Arnold A.E."/>
            <person name="Ju Y.M."/>
            <person name="Slot J.C."/>
            <person name="Ahrendt S."/>
            <person name="Moore L.P."/>
            <person name="Eastman K.E."/>
            <person name="Scott K."/>
            <person name="Konkel Z."/>
            <person name="Mondo S.J."/>
            <person name="Kuo A."/>
            <person name="Hayes R.D."/>
            <person name="Haridas S."/>
            <person name="Andreopoulos B."/>
            <person name="Riley R."/>
            <person name="LaButti K."/>
            <person name="Pangilinan J."/>
            <person name="Lipzen A."/>
            <person name="Amirebrahimi M."/>
            <person name="Yan J."/>
            <person name="Adam C."/>
            <person name="Keymanesh K."/>
            <person name="Ng V."/>
            <person name="Louie K."/>
            <person name="Northen T."/>
            <person name="Drula E."/>
            <person name="Henrissat B."/>
            <person name="Hsieh H.M."/>
            <person name="Youens-Clark K."/>
            <person name="Lutzoni F."/>
            <person name="Miadlikowska J."/>
            <person name="Eastwood D.C."/>
            <person name="Hamelin R.C."/>
            <person name="Grigoriev I.V."/>
            <person name="U'Ren J.M."/>
        </authorList>
    </citation>
    <scope>NUCLEOTIDE SEQUENCE [LARGE SCALE GENOMIC DNA]</scope>
    <source>
        <strain evidence="1 2">ER1909</strain>
    </source>
</reference>
<evidence type="ECO:0000313" key="1">
    <source>
        <dbReference type="EMBL" id="KAI6080366.1"/>
    </source>
</evidence>
<protein>
    <submittedName>
        <fullName evidence="1">Uncharacterized protein</fullName>
    </submittedName>
</protein>